<evidence type="ECO:0000313" key="4">
    <source>
        <dbReference type="Proteomes" id="UP000070412"/>
    </source>
</evidence>
<dbReference type="EnsemblMetazoa" id="SSS_7306s_mrna">
    <property type="protein sequence ID" value="KAF7492753.1"/>
    <property type="gene ID" value="SSS_7306"/>
</dbReference>
<evidence type="ECO:0000313" key="3">
    <source>
        <dbReference type="EnsemblMetazoa" id="KAF7492753.1"/>
    </source>
</evidence>
<dbReference type="OMA" id="VNQWTSA"/>
<dbReference type="PANTHER" id="PTHR21255:SF4">
    <property type="entry name" value="DYNEIN LIGHT CHAIN TCTEX-TYPE"/>
    <property type="match status" value="1"/>
</dbReference>
<accession>A0A834RA68</accession>
<dbReference type="PANTHER" id="PTHR21255">
    <property type="entry name" value="T-COMPLEX-ASSOCIATED-TESTIS-EXPRESSED 1/ DYNEIN LIGHT CHAIN"/>
    <property type="match status" value="1"/>
</dbReference>
<reference evidence="4" key="1">
    <citation type="journal article" date="2020" name="PLoS Negl. Trop. Dis.">
        <title>High-quality nuclear genome for Sarcoptes scabiei-A critical resource for a neglected parasite.</title>
        <authorList>
            <person name="Korhonen P.K."/>
            <person name="Gasser R.B."/>
            <person name="Ma G."/>
            <person name="Wang T."/>
            <person name="Stroehlein A.J."/>
            <person name="Young N.D."/>
            <person name="Ang C.S."/>
            <person name="Fernando D.D."/>
            <person name="Lu H.C."/>
            <person name="Taylor S."/>
            <person name="Reynolds S.L."/>
            <person name="Mofiz E."/>
            <person name="Najaraj S.H."/>
            <person name="Gowda H."/>
            <person name="Madugundu A."/>
            <person name="Renuse S."/>
            <person name="Holt D."/>
            <person name="Pandey A."/>
            <person name="Papenfuss A.T."/>
            <person name="Fischer K."/>
        </authorList>
    </citation>
    <scope>NUCLEOTIDE SEQUENCE [LARGE SCALE GENOMIC DNA]</scope>
</reference>
<dbReference type="GO" id="GO:0045505">
    <property type="term" value="F:dynein intermediate chain binding"/>
    <property type="evidence" value="ECO:0007669"/>
    <property type="project" value="TreeGrafter"/>
</dbReference>
<dbReference type="Proteomes" id="UP000070412">
    <property type="component" value="Unassembled WGS sequence"/>
</dbReference>
<proteinExistence type="inferred from homology"/>
<dbReference type="CDD" id="cd21455">
    <property type="entry name" value="DLC-like_DYNLT1_DYNLT3"/>
    <property type="match status" value="1"/>
</dbReference>
<dbReference type="Gene3D" id="3.30.1140.40">
    <property type="entry name" value="Tctex-1"/>
    <property type="match status" value="1"/>
</dbReference>
<dbReference type="EMBL" id="WVUK01000056">
    <property type="protein sequence ID" value="KAF7492753.1"/>
    <property type="molecule type" value="Genomic_DNA"/>
</dbReference>
<gene>
    <name evidence="2" type="ORF">SSS_7306</name>
</gene>
<dbReference type="OrthoDB" id="10059120at2759"/>
<dbReference type="AlphaFoldDB" id="A0A834RA68"/>
<keyword evidence="4" id="KW-1185">Reference proteome</keyword>
<dbReference type="GO" id="GO:0007018">
    <property type="term" value="P:microtubule-based movement"/>
    <property type="evidence" value="ECO:0007669"/>
    <property type="project" value="TreeGrafter"/>
</dbReference>
<dbReference type="GO" id="GO:0005737">
    <property type="term" value="C:cytoplasm"/>
    <property type="evidence" value="ECO:0007669"/>
    <property type="project" value="TreeGrafter"/>
</dbReference>
<dbReference type="InterPro" id="IPR005334">
    <property type="entry name" value="Tctex-1-like"/>
</dbReference>
<sequence length="113" mass="12953">MEKSFEPSSLNHDEMNVIVKNIVESVIENQPYKHSDVGQWNDTIVEQLVSKLVQMDANNKYIVSCTIIQKNGAGVSTKSTCYWNNNEDRSFVIRWENKHILSIINVFILPLGL</sequence>
<dbReference type="Pfam" id="PF03645">
    <property type="entry name" value="Tctex-1"/>
    <property type="match status" value="1"/>
</dbReference>
<protein>
    <submittedName>
        <fullName evidence="2">Dynein light chain Tctex-type 1</fullName>
    </submittedName>
</protein>
<dbReference type="InterPro" id="IPR038586">
    <property type="entry name" value="Tctex-1-like_sf"/>
</dbReference>
<evidence type="ECO:0000256" key="1">
    <source>
        <dbReference type="ARBA" id="ARBA00005361"/>
    </source>
</evidence>
<comment type="similarity">
    <text evidence="1">Belongs to the dynein light chain Tctex-type family.</text>
</comment>
<evidence type="ECO:0000313" key="2">
    <source>
        <dbReference type="EMBL" id="KAF7492753.1"/>
    </source>
</evidence>
<reference evidence="2" key="2">
    <citation type="submission" date="2020-01" db="EMBL/GenBank/DDBJ databases">
        <authorList>
            <person name="Korhonen P.K.K."/>
            <person name="Guangxu M.G."/>
            <person name="Wang T.W."/>
            <person name="Stroehlein A.J.S."/>
            <person name="Young N.D."/>
            <person name="Ang C.-S.A."/>
            <person name="Fernando D.W.F."/>
            <person name="Lu H.L."/>
            <person name="Taylor S.T."/>
            <person name="Ehtesham M.E.M."/>
            <person name="Najaraj S.H.N."/>
            <person name="Harsha G.H.G."/>
            <person name="Madugundu A.M."/>
            <person name="Renuse S.R."/>
            <person name="Holt D.H."/>
            <person name="Pandey A.P."/>
            <person name="Papenfuss A.P."/>
            <person name="Gasser R.B.G."/>
            <person name="Fischer K.F."/>
        </authorList>
    </citation>
    <scope>NUCLEOTIDE SEQUENCE</scope>
    <source>
        <strain evidence="2">SSS_KF_BRIS2020</strain>
    </source>
</reference>
<reference evidence="3" key="3">
    <citation type="submission" date="2022-06" db="UniProtKB">
        <authorList>
            <consortium name="EnsemblMetazoa"/>
        </authorList>
    </citation>
    <scope>IDENTIFICATION</scope>
</reference>
<organism evidence="2">
    <name type="scientific">Sarcoptes scabiei</name>
    <name type="common">Itch mite</name>
    <name type="synonym">Acarus scabiei</name>
    <dbReference type="NCBI Taxonomy" id="52283"/>
    <lineage>
        <taxon>Eukaryota</taxon>
        <taxon>Metazoa</taxon>
        <taxon>Ecdysozoa</taxon>
        <taxon>Arthropoda</taxon>
        <taxon>Chelicerata</taxon>
        <taxon>Arachnida</taxon>
        <taxon>Acari</taxon>
        <taxon>Acariformes</taxon>
        <taxon>Sarcoptiformes</taxon>
        <taxon>Astigmata</taxon>
        <taxon>Psoroptidia</taxon>
        <taxon>Sarcoptoidea</taxon>
        <taxon>Sarcoptidae</taxon>
        <taxon>Sarcoptinae</taxon>
        <taxon>Sarcoptes</taxon>
    </lineage>
</organism>
<name>A0A834RA68_SARSC</name>
<dbReference type="GO" id="GO:0005868">
    <property type="term" value="C:cytoplasmic dynein complex"/>
    <property type="evidence" value="ECO:0007669"/>
    <property type="project" value="TreeGrafter"/>
</dbReference>